<reference evidence="2 3" key="1">
    <citation type="journal article" date="2015" name="Nature">
        <title>rRNA introns, odd ribosomes, and small enigmatic genomes across a large radiation of phyla.</title>
        <authorList>
            <person name="Brown C.T."/>
            <person name="Hug L.A."/>
            <person name="Thomas B.C."/>
            <person name="Sharon I."/>
            <person name="Castelle C.J."/>
            <person name="Singh A."/>
            <person name="Wilkins M.J."/>
            <person name="Williams K.H."/>
            <person name="Banfield J.F."/>
        </authorList>
    </citation>
    <scope>NUCLEOTIDE SEQUENCE [LARGE SCALE GENOMIC DNA]</scope>
</reference>
<proteinExistence type="predicted"/>
<name>A0A0G0W0T5_9BACT</name>
<dbReference type="STRING" id="1618408.UU23_C0006G0005"/>
<dbReference type="InterPro" id="IPR043716">
    <property type="entry name" value="DUF5657"/>
</dbReference>
<dbReference type="EMBL" id="LBZV01000006">
    <property type="protein sequence ID" value="KKR77950.1"/>
    <property type="molecule type" value="Genomic_DNA"/>
</dbReference>
<keyword evidence="1" id="KW-0472">Membrane</keyword>
<evidence type="ECO:0000313" key="3">
    <source>
        <dbReference type="Proteomes" id="UP000034292"/>
    </source>
</evidence>
<dbReference type="Pfam" id="PF18901">
    <property type="entry name" value="DUF5657"/>
    <property type="match status" value="1"/>
</dbReference>
<dbReference type="Proteomes" id="UP000034292">
    <property type="component" value="Unassembled WGS sequence"/>
</dbReference>
<organism evidence="2 3">
    <name type="scientific">Candidatus Curtissbacteria bacterium GW2011_GWA1_40_9</name>
    <dbReference type="NCBI Taxonomy" id="1618408"/>
    <lineage>
        <taxon>Bacteria</taxon>
        <taxon>Candidatus Curtissiibacteriota</taxon>
    </lineage>
</organism>
<dbReference type="AlphaFoldDB" id="A0A0G0W0T5"/>
<keyword evidence="1" id="KW-1133">Transmembrane helix</keyword>
<evidence type="ECO:0000256" key="1">
    <source>
        <dbReference type="SAM" id="Phobius"/>
    </source>
</evidence>
<protein>
    <submittedName>
        <fullName evidence="2">Uncharacterized protein</fullName>
    </submittedName>
</protein>
<sequence length="80" mass="9070">MLVDSNSFGFLSFLDASFGIKAFLLLFLVFYIFFSVILYRQIVIMNRKLPTPLSPLLRFMGIVHIGVSVAVFFLVLGNFS</sequence>
<accession>A0A0G0W0T5</accession>
<keyword evidence="1" id="KW-0812">Transmembrane</keyword>
<evidence type="ECO:0000313" key="2">
    <source>
        <dbReference type="EMBL" id="KKR77950.1"/>
    </source>
</evidence>
<comment type="caution">
    <text evidence="2">The sequence shown here is derived from an EMBL/GenBank/DDBJ whole genome shotgun (WGS) entry which is preliminary data.</text>
</comment>
<gene>
    <name evidence="2" type="ORF">UU23_C0006G0005</name>
</gene>
<feature type="transmembrane region" description="Helical" evidence="1">
    <location>
        <begin position="20"/>
        <end position="39"/>
    </location>
</feature>
<feature type="transmembrane region" description="Helical" evidence="1">
    <location>
        <begin position="59"/>
        <end position="79"/>
    </location>
</feature>